<dbReference type="Proteomes" id="UP001227268">
    <property type="component" value="Unassembled WGS sequence"/>
</dbReference>
<comment type="caution">
    <text evidence="1">The sequence shown here is derived from an EMBL/GenBank/DDBJ whole genome shotgun (WGS) entry which is preliminary data.</text>
</comment>
<name>A0ACC2UZF9_9TREE</name>
<evidence type="ECO:0000313" key="1">
    <source>
        <dbReference type="EMBL" id="KAJ9092377.1"/>
    </source>
</evidence>
<accession>A0ACC2UZF9</accession>
<reference evidence="1" key="1">
    <citation type="submission" date="2023-04" db="EMBL/GenBank/DDBJ databases">
        <title>Draft Genome sequencing of Naganishia species isolated from polar environments using Oxford Nanopore Technology.</title>
        <authorList>
            <person name="Leo P."/>
            <person name="Venkateswaran K."/>
        </authorList>
    </citation>
    <scope>NUCLEOTIDE SEQUENCE</scope>
    <source>
        <strain evidence="1">MNA-CCFEE 5423</strain>
    </source>
</reference>
<evidence type="ECO:0000313" key="2">
    <source>
        <dbReference type="Proteomes" id="UP001227268"/>
    </source>
</evidence>
<dbReference type="EMBL" id="JASBWT010000039">
    <property type="protein sequence ID" value="KAJ9092377.1"/>
    <property type="molecule type" value="Genomic_DNA"/>
</dbReference>
<organism evidence="1 2">
    <name type="scientific">Naganishia friedmannii</name>
    <dbReference type="NCBI Taxonomy" id="89922"/>
    <lineage>
        <taxon>Eukaryota</taxon>
        <taxon>Fungi</taxon>
        <taxon>Dikarya</taxon>
        <taxon>Basidiomycota</taxon>
        <taxon>Agaricomycotina</taxon>
        <taxon>Tremellomycetes</taxon>
        <taxon>Filobasidiales</taxon>
        <taxon>Filobasidiaceae</taxon>
        <taxon>Naganishia</taxon>
    </lineage>
</organism>
<gene>
    <name evidence="1" type="ORF">QFC21_006879</name>
</gene>
<protein>
    <submittedName>
        <fullName evidence="1">Uncharacterized protein</fullName>
    </submittedName>
</protein>
<sequence>MVVRNYPRGASPYVHQAVHHLLKLLKLDPTANYPPLYAASNGTVDDSPAIVKALTDCANGGLVQFPMGTNYFVQNPVVAVNLSGIRIEQFGNLHLPKDIAYVQHIVNSTEQTWAAAITWFILNGNNIEWVGTKNVTSGWIESYGQAWWDANNSTGLLARPHLFQMNAKNVTITDYKARKPIAWNMRISGDNYTIKDTFIDASTTGGFPFNTDGFDVAYVTFFLGSIRLCRISADPVYITSATNVLIDGFTIFNGDDAVAIQSGAANVTVRNGMASGPGCHGMSIGSLGQNQGLYNKVTNITFTDITMVNALYGARFKSWVGGQGLAENVTWSNIRMSNVSQPIYLTSSYINQGSAQTQIQAGAVSGRPNNSTVITKNFRWENISGTINSNNPGDGSCVTNPCWYNQGLPTLDGTQAITVQCGSDTACQGHQFKNIQLLPFNSKPATTICLNATAALNPKLGFACTNGTYLPAY</sequence>
<keyword evidence="2" id="KW-1185">Reference proteome</keyword>
<proteinExistence type="predicted"/>